<proteinExistence type="predicted"/>
<reference evidence="1" key="1">
    <citation type="journal article" date="2012" name="Nature">
        <title>The oyster genome reveals stress adaptation and complexity of shell formation.</title>
        <authorList>
            <person name="Zhang G."/>
            <person name="Fang X."/>
            <person name="Guo X."/>
            <person name="Li L."/>
            <person name="Luo R."/>
            <person name="Xu F."/>
            <person name="Yang P."/>
            <person name="Zhang L."/>
            <person name="Wang X."/>
            <person name="Qi H."/>
            <person name="Xiong Z."/>
            <person name="Que H."/>
            <person name="Xie Y."/>
            <person name="Holland P.W."/>
            <person name="Paps J."/>
            <person name="Zhu Y."/>
            <person name="Wu F."/>
            <person name="Chen Y."/>
            <person name="Wang J."/>
            <person name="Peng C."/>
            <person name="Meng J."/>
            <person name="Yang L."/>
            <person name="Liu J."/>
            <person name="Wen B."/>
            <person name="Zhang N."/>
            <person name="Huang Z."/>
            <person name="Zhu Q."/>
            <person name="Feng Y."/>
            <person name="Mount A."/>
            <person name="Hedgecock D."/>
            <person name="Xu Z."/>
            <person name="Liu Y."/>
            <person name="Domazet-Loso T."/>
            <person name="Du Y."/>
            <person name="Sun X."/>
            <person name="Zhang S."/>
            <person name="Liu B."/>
            <person name="Cheng P."/>
            <person name="Jiang X."/>
            <person name="Li J."/>
            <person name="Fan D."/>
            <person name="Wang W."/>
            <person name="Fu W."/>
            <person name="Wang T."/>
            <person name="Wang B."/>
            <person name="Zhang J."/>
            <person name="Peng Z."/>
            <person name="Li Y."/>
            <person name="Li N."/>
            <person name="Wang J."/>
            <person name="Chen M."/>
            <person name="He Y."/>
            <person name="Tan F."/>
            <person name="Song X."/>
            <person name="Zheng Q."/>
            <person name="Huang R."/>
            <person name="Yang H."/>
            <person name="Du X."/>
            <person name="Chen L."/>
            <person name="Yang M."/>
            <person name="Gaffney P.M."/>
            <person name="Wang S."/>
            <person name="Luo L."/>
            <person name="She Z."/>
            <person name="Ming Y."/>
            <person name="Huang W."/>
            <person name="Zhang S."/>
            <person name="Huang B."/>
            <person name="Zhang Y."/>
            <person name="Qu T."/>
            <person name="Ni P."/>
            <person name="Miao G."/>
            <person name="Wang J."/>
            <person name="Wang Q."/>
            <person name="Steinberg C.E."/>
            <person name="Wang H."/>
            <person name="Li N."/>
            <person name="Qian L."/>
            <person name="Zhang G."/>
            <person name="Li Y."/>
            <person name="Yang H."/>
            <person name="Liu X."/>
            <person name="Wang J."/>
            <person name="Yin Y."/>
            <person name="Wang J."/>
        </authorList>
    </citation>
    <scope>NUCLEOTIDE SEQUENCE [LARGE SCALE GENOMIC DNA]</scope>
    <source>
        <strain evidence="1">05x7-T-G4-1.051#20</strain>
    </source>
</reference>
<sequence length="94" mass="11159">MAEWKAENPTSIHISKRDDTPLNASTTAGKTEIMNVIRMRLTTFMDFTIRFLVRIFCRSFSSTRSRLEVVLICILYIFQRVRKYRTNVRLRVRA</sequence>
<accession>K1S2M9</accession>
<dbReference type="EMBL" id="JH815751">
    <property type="protein sequence ID" value="EKC41556.1"/>
    <property type="molecule type" value="Genomic_DNA"/>
</dbReference>
<dbReference type="InParanoid" id="K1S2M9"/>
<name>K1S2M9_MAGGI</name>
<organism evidence="1">
    <name type="scientific">Magallana gigas</name>
    <name type="common">Pacific oyster</name>
    <name type="synonym">Crassostrea gigas</name>
    <dbReference type="NCBI Taxonomy" id="29159"/>
    <lineage>
        <taxon>Eukaryota</taxon>
        <taxon>Metazoa</taxon>
        <taxon>Spiralia</taxon>
        <taxon>Lophotrochozoa</taxon>
        <taxon>Mollusca</taxon>
        <taxon>Bivalvia</taxon>
        <taxon>Autobranchia</taxon>
        <taxon>Pteriomorphia</taxon>
        <taxon>Ostreida</taxon>
        <taxon>Ostreoidea</taxon>
        <taxon>Ostreidae</taxon>
        <taxon>Magallana</taxon>
    </lineage>
</organism>
<dbReference type="HOGENOM" id="CLU_2388340_0_0_1"/>
<gene>
    <name evidence="1" type="ORF">CGI_10008782</name>
</gene>
<dbReference type="AlphaFoldDB" id="K1S2M9"/>
<protein>
    <submittedName>
        <fullName evidence="1">Uncharacterized protein</fullName>
    </submittedName>
</protein>
<evidence type="ECO:0000313" key="1">
    <source>
        <dbReference type="EMBL" id="EKC41556.1"/>
    </source>
</evidence>